<dbReference type="Pfam" id="PF01845">
    <property type="entry name" value="CcdB"/>
    <property type="match status" value="1"/>
</dbReference>
<evidence type="ECO:0000313" key="8">
    <source>
        <dbReference type="EMBL" id="RIX76669.1"/>
    </source>
</evidence>
<evidence type="ECO:0000313" key="9">
    <source>
        <dbReference type="Proteomes" id="UP000265619"/>
    </source>
</evidence>
<keyword evidence="3" id="KW-0678">Repressor</keyword>
<gene>
    <name evidence="8" type="ORF">D3H34_21545</name>
</gene>
<dbReference type="OrthoDB" id="9813510at2"/>
<evidence type="ECO:0000256" key="3">
    <source>
        <dbReference type="ARBA" id="ARBA00022491"/>
    </source>
</evidence>
<dbReference type="EMBL" id="QXMN01000030">
    <property type="protein sequence ID" value="RIX76669.1"/>
    <property type="molecule type" value="Genomic_DNA"/>
</dbReference>
<dbReference type="Gene3D" id="2.30.30.110">
    <property type="match status" value="1"/>
</dbReference>
<comment type="similarity">
    <text evidence="1">Belongs to the CcdB toxin family.</text>
</comment>
<dbReference type="GO" id="GO:0006276">
    <property type="term" value="P:plasmid maintenance"/>
    <property type="evidence" value="ECO:0007669"/>
    <property type="project" value="InterPro"/>
</dbReference>
<evidence type="ECO:0000256" key="6">
    <source>
        <dbReference type="ARBA" id="ARBA00029628"/>
    </source>
</evidence>
<keyword evidence="4" id="KW-0805">Transcription regulation</keyword>
<evidence type="ECO:0000256" key="5">
    <source>
        <dbReference type="ARBA" id="ARBA00023163"/>
    </source>
</evidence>
<comment type="caution">
    <text evidence="8">The sequence shown here is derived from an EMBL/GenBank/DDBJ whole genome shotgun (WGS) entry which is preliminary data.</text>
</comment>
<sequence>MAQFDIYANPDKAQRAAFPWCVDMQSDLLGVLATRLVMPLTTQKYLPAKAPRRLCPPVQWDGETFFALPQMTAPFRVKDLGTAKGNVRLASNDLVAALDAVISGI</sequence>
<dbReference type="Proteomes" id="UP000265619">
    <property type="component" value="Unassembled WGS sequence"/>
</dbReference>
<dbReference type="InterPro" id="IPR011067">
    <property type="entry name" value="Plasmid_toxin/cell-grow_inhib"/>
</dbReference>
<dbReference type="SUPFAM" id="SSF50118">
    <property type="entry name" value="Cell growth inhibitor/plasmid maintenance toxic component"/>
    <property type="match status" value="1"/>
</dbReference>
<name>A0A9X8D2C3_9BURK</name>
<proteinExistence type="inferred from homology"/>
<dbReference type="InterPro" id="IPR002712">
    <property type="entry name" value="CcdB"/>
</dbReference>
<dbReference type="RefSeq" id="WP_119556288.1">
    <property type="nucleotide sequence ID" value="NZ_QXMN01000030.1"/>
</dbReference>
<dbReference type="GO" id="GO:0008657">
    <property type="term" value="F:DNA topoisomerase type II (double strand cut, ATP-hydrolyzing) inhibitor activity"/>
    <property type="evidence" value="ECO:0007669"/>
    <property type="project" value="InterPro"/>
</dbReference>
<organism evidence="8 9">
    <name type="scientific">Acidovorax cavernicola</name>
    <dbReference type="NCBI Taxonomy" id="1675792"/>
    <lineage>
        <taxon>Bacteria</taxon>
        <taxon>Pseudomonadati</taxon>
        <taxon>Pseudomonadota</taxon>
        <taxon>Betaproteobacteria</taxon>
        <taxon>Burkholderiales</taxon>
        <taxon>Comamonadaceae</taxon>
        <taxon>Acidovorax</taxon>
    </lineage>
</organism>
<accession>A0A9X8D2C3</accession>
<keyword evidence="5" id="KW-0804">Transcription</keyword>
<reference evidence="8 9" key="1">
    <citation type="submission" date="2018-09" db="EMBL/GenBank/DDBJ databases">
        <title>Acidovorax cavernicola nov. sp. isolated from Gruta de las Maravillas (Aracena, Spain).</title>
        <authorList>
            <person name="Jurado V."/>
            <person name="Gutierrez-Patricio S."/>
            <person name="Gonzalez-Pimentel J.L."/>
            <person name="Miller A.Z."/>
            <person name="Laiz L."/>
            <person name="Saiz-Jimenez C."/>
        </authorList>
    </citation>
    <scope>NUCLEOTIDE SEQUENCE [LARGE SCALE GENOMIC DNA]</scope>
    <source>
        <strain evidence="8 9">1011MAR4D40.2</strain>
    </source>
</reference>
<evidence type="ECO:0000256" key="7">
    <source>
        <dbReference type="ARBA" id="ARBA00033135"/>
    </source>
</evidence>
<evidence type="ECO:0000256" key="1">
    <source>
        <dbReference type="ARBA" id="ARBA00005230"/>
    </source>
</evidence>
<protein>
    <recommendedName>
        <fullName evidence="2">Toxin CcdB</fullName>
    </recommendedName>
    <alternativeName>
        <fullName evidence="7">Cytotoxic protein CcdB</fullName>
    </alternativeName>
    <alternativeName>
        <fullName evidence="6">Protein LetD</fullName>
    </alternativeName>
</protein>
<evidence type="ECO:0000256" key="4">
    <source>
        <dbReference type="ARBA" id="ARBA00023015"/>
    </source>
</evidence>
<evidence type="ECO:0000256" key="2">
    <source>
        <dbReference type="ARBA" id="ARBA00015075"/>
    </source>
</evidence>
<keyword evidence="9" id="KW-1185">Reference proteome</keyword>
<dbReference type="AlphaFoldDB" id="A0A9X8D2C3"/>